<dbReference type="PANTHER" id="PTHR33446">
    <property type="entry name" value="PROTEIN TONB-RELATED"/>
    <property type="match status" value="1"/>
</dbReference>
<evidence type="ECO:0000256" key="8">
    <source>
        <dbReference type="ARBA" id="ARBA00022989"/>
    </source>
</evidence>
<dbReference type="InterPro" id="IPR006260">
    <property type="entry name" value="TonB/TolA_C"/>
</dbReference>
<dbReference type="KEGG" id="azq:G3580_03830"/>
<dbReference type="Proteomes" id="UP000501991">
    <property type="component" value="Chromosome"/>
</dbReference>
<dbReference type="GO" id="GO:0015031">
    <property type="term" value="P:protein transport"/>
    <property type="evidence" value="ECO:0007669"/>
    <property type="project" value="UniProtKB-KW"/>
</dbReference>
<accession>A0A6C1B1H9</accession>
<comment type="subcellular location">
    <subcellularLocation>
        <location evidence="1">Cell inner membrane</location>
        <topology evidence="1">Single-pass membrane protein</topology>
        <orientation evidence="1">Periplasmic side</orientation>
    </subcellularLocation>
</comment>
<feature type="compositionally biased region" description="Pro residues" evidence="10">
    <location>
        <begin position="145"/>
        <end position="185"/>
    </location>
</feature>
<reference evidence="12 13" key="1">
    <citation type="submission" date="2020-02" db="EMBL/GenBank/DDBJ databases">
        <title>Nitrogenibacter mangrovi gen. nov., sp. nov. isolated from mangrove sediment, a denitrifying betaproteobacterium.</title>
        <authorList>
            <person name="Liao H."/>
            <person name="Tian Y."/>
        </authorList>
    </citation>
    <scope>NUCLEOTIDE SEQUENCE [LARGE SCALE GENOMIC DNA]</scope>
    <source>
        <strain evidence="12 13">M9-3-2</strain>
    </source>
</reference>
<evidence type="ECO:0000256" key="10">
    <source>
        <dbReference type="SAM" id="MobiDB-lite"/>
    </source>
</evidence>
<dbReference type="Pfam" id="PF03544">
    <property type="entry name" value="TonB_C"/>
    <property type="match status" value="1"/>
</dbReference>
<dbReference type="GO" id="GO:0098797">
    <property type="term" value="C:plasma membrane protein complex"/>
    <property type="evidence" value="ECO:0007669"/>
    <property type="project" value="TreeGrafter"/>
</dbReference>
<dbReference type="Gene3D" id="3.30.1150.10">
    <property type="match status" value="1"/>
</dbReference>
<keyword evidence="4" id="KW-1003">Cell membrane</keyword>
<keyword evidence="6" id="KW-0812">Transmembrane</keyword>
<dbReference type="InterPro" id="IPR037682">
    <property type="entry name" value="TonB_C"/>
</dbReference>
<evidence type="ECO:0000256" key="5">
    <source>
        <dbReference type="ARBA" id="ARBA00022519"/>
    </source>
</evidence>
<keyword evidence="7" id="KW-0653">Protein transport</keyword>
<evidence type="ECO:0000256" key="4">
    <source>
        <dbReference type="ARBA" id="ARBA00022475"/>
    </source>
</evidence>
<dbReference type="GO" id="GO:0031992">
    <property type="term" value="F:energy transducer activity"/>
    <property type="evidence" value="ECO:0007669"/>
    <property type="project" value="TreeGrafter"/>
</dbReference>
<dbReference type="GO" id="GO:0055085">
    <property type="term" value="P:transmembrane transport"/>
    <property type="evidence" value="ECO:0007669"/>
    <property type="project" value="InterPro"/>
</dbReference>
<dbReference type="NCBIfam" id="TIGR01352">
    <property type="entry name" value="tonB_Cterm"/>
    <property type="match status" value="1"/>
</dbReference>
<keyword evidence="13" id="KW-1185">Reference proteome</keyword>
<evidence type="ECO:0000256" key="7">
    <source>
        <dbReference type="ARBA" id="ARBA00022927"/>
    </source>
</evidence>
<evidence type="ECO:0000313" key="12">
    <source>
        <dbReference type="EMBL" id="QID16839.1"/>
    </source>
</evidence>
<dbReference type="EMBL" id="CP048836">
    <property type="protein sequence ID" value="QID16839.1"/>
    <property type="molecule type" value="Genomic_DNA"/>
</dbReference>
<comment type="similarity">
    <text evidence="2">Belongs to the TonB family.</text>
</comment>
<keyword evidence="3" id="KW-0813">Transport</keyword>
<evidence type="ECO:0000256" key="1">
    <source>
        <dbReference type="ARBA" id="ARBA00004383"/>
    </source>
</evidence>
<evidence type="ECO:0000256" key="6">
    <source>
        <dbReference type="ARBA" id="ARBA00022692"/>
    </source>
</evidence>
<keyword evidence="5" id="KW-0997">Cell inner membrane</keyword>
<name>A0A6C1B1H9_9RHOO</name>
<dbReference type="AlphaFoldDB" id="A0A6C1B1H9"/>
<protein>
    <submittedName>
        <fullName evidence="12">Energy transducer TonB</fullName>
    </submittedName>
</protein>
<dbReference type="PRINTS" id="PR01217">
    <property type="entry name" value="PRICHEXTENSN"/>
</dbReference>
<evidence type="ECO:0000256" key="9">
    <source>
        <dbReference type="ARBA" id="ARBA00023136"/>
    </source>
</evidence>
<gene>
    <name evidence="12" type="ORF">G3580_03830</name>
</gene>
<feature type="region of interest" description="Disordered" evidence="10">
    <location>
        <begin position="91"/>
        <end position="185"/>
    </location>
</feature>
<dbReference type="PROSITE" id="PS52015">
    <property type="entry name" value="TONB_CTD"/>
    <property type="match status" value="1"/>
</dbReference>
<feature type="compositionally biased region" description="Pro residues" evidence="10">
    <location>
        <begin position="91"/>
        <end position="124"/>
    </location>
</feature>
<keyword evidence="8" id="KW-1133">Transmembrane helix</keyword>
<evidence type="ECO:0000256" key="2">
    <source>
        <dbReference type="ARBA" id="ARBA00006555"/>
    </source>
</evidence>
<organism evidence="12 13">
    <name type="scientific">Nitrogeniibacter mangrovi</name>
    <dbReference type="NCBI Taxonomy" id="2016596"/>
    <lineage>
        <taxon>Bacteria</taxon>
        <taxon>Pseudomonadati</taxon>
        <taxon>Pseudomonadota</taxon>
        <taxon>Betaproteobacteria</taxon>
        <taxon>Rhodocyclales</taxon>
        <taxon>Zoogloeaceae</taxon>
        <taxon>Nitrogeniibacter</taxon>
    </lineage>
</organism>
<feature type="compositionally biased region" description="Basic residues" evidence="10">
    <location>
        <begin position="125"/>
        <end position="135"/>
    </location>
</feature>
<keyword evidence="9" id="KW-0472">Membrane</keyword>
<evidence type="ECO:0000259" key="11">
    <source>
        <dbReference type="PROSITE" id="PS52015"/>
    </source>
</evidence>
<dbReference type="PANTHER" id="PTHR33446:SF2">
    <property type="entry name" value="PROTEIN TONB"/>
    <property type="match status" value="1"/>
</dbReference>
<evidence type="ECO:0000256" key="3">
    <source>
        <dbReference type="ARBA" id="ARBA00022448"/>
    </source>
</evidence>
<proteinExistence type="inferred from homology"/>
<dbReference type="SUPFAM" id="SSF74653">
    <property type="entry name" value="TolA/TonB C-terminal domain"/>
    <property type="match status" value="1"/>
</dbReference>
<sequence length="279" mass="29463">MTPVVLLRRAAAGGASPAGLQSRPMVTTTLNLRPAPPTPAQRLSALGRLLVVVGVHAALFTVIAMHMDVTPPKPPETIEVALLAPPAPAPVAPPPKVETPPEPPKPVPPPPEPVVRKPPPPKPQPKPKPKPKPRPQPKQAITEPTPEPTPPEPEVAPAPPPPPVAVAPTQPTPAPAPAPAAPPPVTSARFDAAYLNNPRPGYPRLSRRMGEQGTVQLRVHVSAEGTPLDIELHHSSGHKRLDEAARAAVAHWRFVPARRGDTPVASWVIVPIEFKLEDA</sequence>
<dbReference type="InterPro" id="IPR051045">
    <property type="entry name" value="TonB-dependent_transducer"/>
</dbReference>
<evidence type="ECO:0000313" key="13">
    <source>
        <dbReference type="Proteomes" id="UP000501991"/>
    </source>
</evidence>
<feature type="domain" description="TonB C-terminal" evidence="11">
    <location>
        <begin position="187"/>
        <end position="279"/>
    </location>
</feature>